<accession>A0ABY0G6V5</accession>
<feature type="compositionally biased region" description="Pro residues" evidence="1">
    <location>
        <begin position="81"/>
        <end position="91"/>
    </location>
</feature>
<feature type="region of interest" description="Disordered" evidence="1">
    <location>
        <begin position="35"/>
        <end position="98"/>
    </location>
</feature>
<reference evidence="3" key="1">
    <citation type="journal article" date="2019" name="bioRxiv">
        <title>Genomics, evolutionary history and diagnostics of the Alternaria alternata species group including apple and Asian pear pathotypes.</title>
        <authorList>
            <person name="Armitage A.D."/>
            <person name="Cockerton H.M."/>
            <person name="Sreenivasaprasad S."/>
            <person name="Woodhall J.W."/>
            <person name="Lane C.R."/>
            <person name="Harrison R.J."/>
            <person name="Clarkson J.P."/>
        </authorList>
    </citation>
    <scope>NUCLEOTIDE SEQUENCE [LARGE SCALE GENOMIC DNA]</scope>
    <source>
        <strain evidence="3">FERA 635</strain>
    </source>
</reference>
<sequence>MSILDHLNLEFIDIDVNGVPIDRYRNGQLQDSTYEDSRKAHFGKSATASDEWGFGPSSPTTPSIPSQNDPSILQQRATALSPPPPSTPLSPPRIVGPAIEPRRPAKVRLGLPITLHNHDVPATVLACADTGADVNIMSDEVARILGYSKYDALVEKKQLTLANGKIVEAIGRIESACSFGTEIGSSATMTCIFYVLLKVATPLIMGVEFLEQTETMTKHRERLIRVQRPALQALSISSLGKPKRLLRCELNFEETLATPDTGSDLDLMTPSFASSRGLEVYPAEEMVELADGSILTTTGFVRANLSIDPLNLLGFGENAEMRMLGNSAIIDFFLLEDLAHDLIVGDESLEELNVFQDLQWALTPVSYDSHLSELNAIRHLGTVDRVISKIEKLFSGASSNGRKDEESNSSLEALMIRQQRENDRREREAARIERLPQDEQQTASAAETAKRNSYQHQPSEPPSVIGKFVCSHPECTKPPFQTQYLLDSHSKTHSKDGLYFCPVLNCSRGEGGRGFKSKDKMMRHGVVHQSKGCACASCTGHDIF</sequence>
<organism evidence="2 3">
    <name type="scientific">Alternaria tenuissima</name>
    <dbReference type="NCBI Taxonomy" id="119927"/>
    <lineage>
        <taxon>Eukaryota</taxon>
        <taxon>Fungi</taxon>
        <taxon>Dikarya</taxon>
        <taxon>Ascomycota</taxon>
        <taxon>Pezizomycotina</taxon>
        <taxon>Dothideomycetes</taxon>
        <taxon>Pleosporomycetidae</taxon>
        <taxon>Pleosporales</taxon>
        <taxon>Pleosporineae</taxon>
        <taxon>Pleosporaceae</taxon>
        <taxon>Alternaria</taxon>
        <taxon>Alternaria sect. Alternaria</taxon>
        <taxon>Alternaria alternata complex</taxon>
    </lineage>
</organism>
<dbReference type="EMBL" id="PDXF01000026">
    <property type="protein sequence ID" value="RYN98493.1"/>
    <property type="molecule type" value="Genomic_DNA"/>
</dbReference>
<dbReference type="Gene3D" id="2.40.70.10">
    <property type="entry name" value="Acid Proteases"/>
    <property type="match status" value="1"/>
</dbReference>
<evidence type="ECO:0000313" key="2">
    <source>
        <dbReference type="EMBL" id="RYN98493.1"/>
    </source>
</evidence>
<evidence type="ECO:0000256" key="1">
    <source>
        <dbReference type="SAM" id="MobiDB-lite"/>
    </source>
</evidence>
<feature type="region of interest" description="Disordered" evidence="1">
    <location>
        <begin position="431"/>
        <end position="463"/>
    </location>
</feature>
<feature type="compositionally biased region" description="Low complexity" evidence="1">
    <location>
        <begin position="56"/>
        <end position="66"/>
    </location>
</feature>
<dbReference type="InterPro" id="IPR021109">
    <property type="entry name" value="Peptidase_aspartic_dom_sf"/>
</dbReference>
<dbReference type="Proteomes" id="UP000293195">
    <property type="component" value="Unassembled WGS sequence"/>
</dbReference>
<evidence type="ECO:0000313" key="3">
    <source>
        <dbReference type="Proteomes" id="UP000293195"/>
    </source>
</evidence>
<keyword evidence="3" id="KW-1185">Reference proteome</keyword>
<comment type="caution">
    <text evidence="2">The sequence shown here is derived from an EMBL/GenBank/DDBJ whole genome shotgun (WGS) entry which is preliminary data.</text>
</comment>
<protein>
    <recommendedName>
        <fullName evidence="4">C2H2-type domain-containing protein</fullName>
    </recommendedName>
</protein>
<dbReference type="CDD" id="cd00303">
    <property type="entry name" value="retropepsin_like"/>
    <property type="match status" value="2"/>
</dbReference>
<name>A0ABY0G6V5_9PLEO</name>
<feature type="compositionally biased region" description="Polar residues" evidence="1">
    <location>
        <begin position="438"/>
        <end position="458"/>
    </location>
</feature>
<feature type="compositionally biased region" description="Polar residues" evidence="1">
    <location>
        <begin position="67"/>
        <end position="76"/>
    </location>
</feature>
<evidence type="ECO:0008006" key="4">
    <source>
        <dbReference type="Google" id="ProtNLM"/>
    </source>
</evidence>
<proteinExistence type="predicted"/>
<gene>
    <name evidence="2" type="ORF">AA0119_g7103</name>
</gene>